<dbReference type="RefSeq" id="WP_115792973.1">
    <property type="nucleotide sequence ID" value="NZ_QSLN01000011.1"/>
</dbReference>
<feature type="transmembrane region" description="Helical" evidence="1">
    <location>
        <begin position="26"/>
        <end position="45"/>
    </location>
</feature>
<reference evidence="2 3" key="1">
    <citation type="submission" date="2018-08" db="EMBL/GenBank/DDBJ databases">
        <title>Form III RuBisCO-mediated autotrophy in Thermodesulfobium bacteria.</title>
        <authorList>
            <person name="Toshchakov S.V."/>
            <person name="Kublanov I.V."/>
            <person name="Frolov E."/>
            <person name="Bonch-Osmolovskaya E.A."/>
            <person name="Tourova T.P."/>
            <person name="Chernych N.A."/>
            <person name="Lebedinsky A.V."/>
        </authorList>
    </citation>
    <scope>NUCLEOTIDE SEQUENCE [LARGE SCALE GENOMIC DNA]</scope>
    <source>
        <strain evidence="2 3">SR</strain>
    </source>
</reference>
<gene>
    <name evidence="2" type="ORF">DXX99_08015</name>
</gene>
<evidence type="ECO:0000313" key="3">
    <source>
        <dbReference type="Proteomes" id="UP000256329"/>
    </source>
</evidence>
<protein>
    <submittedName>
        <fullName evidence="2">Uncharacterized protein</fullName>
    </submittedName>
</protein>
<dbReference type="AlphaFoldDB" id="A0A3D8P413"/>
<dbReference type="Gene3D" id="3.30.465.10">
    <property type="match status" value="1"/>
</dbReference>
<keyword evidence="1" id="KW-1133">Transmembrane helix</keyword>
<name>A0A3D8P413_9THEO</name>
<keyword evidence="1" id="KW-0472">Membrane</keyword>
<comment type="caution">
    <text evidence="2">The sequence shown here is derived from an EMBL/GenBank/DDBJ whole genome shotgun (WGS) entry which is preliminary data.</text>
</comment>
<keyword evidence="1" id="KW-0812">Transmembrane</keyword>
<keyword evidence="3" id="KW-1185">Reference proteome</keyword>
<evidence type="ECO:0000313" key="2">
    <source>
        <dbReference type="EMBL" id="RDV82348.1"/>
    </source>
</evidence>
<feature type="transmembrane region" description="Helical" evidence="1">
    <location>
        <begin position="52"/>
        <end position="72"/>
    </location>
</feature>
<accession>A0A3D8P413</accession>
<sequence length="111" mass="11658">MGDDLLSFSFGAAWDTLAPLVQRAELLLQAGPVLLSLVWLGNWLLRSLLAPAVGRLAAGLLSLCLTGAGVAWLGVRSAEDPRFFWALVGWAAALGVVVSAELRGLFQKGGI</sequence>
<evidence type="ECO:0000256" key="1">
    <source>
        <dbReference type="SAM" id="Phobius"/>
    </source>
</evidence>
<organism evidence="2 3">
    <name type="scientific">Ammonifex thiophilus</name>
    <dbReference type="NCBI Taxonomy" id="444093"/>
    <lineage>
        <taxon>Bacteria</taxon>
        <taxon>Bacillati</taxon>
        <taxon>Bacillota</taxon>
        <taxon>Clostridia</taxon>
        <taxon>Thermoanaerobacterales</taxon>
        <taxon>Thermoanaerobacteraceae</taxon>
        <taxon>Ammonifex</taxon>
    </lineage>
</organism>
<dbReference type="Proteomes" id="UP000256329">
    <property type="component" value="Unassembled WGS sequence"/>
</dbReference>
<dbReference type="EMBL" id="QSLN01000011">
    <property type="protein sequence ID" value="RDV82348.1"/>
    <property type="molecule type" value="Genomic_DNA"/>
</dbReference>
<proteinExistence type="predicted"/>
<feature type="transmembrane region" description="Helical" evidence="1">
    <location>
        <begin position="84"/>
        <end position="106"/>
    </location>
</feature>
<dbReference type="InterPro" id="IPR016169">
    <property type="entry name" value="FAD-bd_PCMH_sub2"/>
</dbReference>